<evidence type="ECO:0000256" key="1">
    <source>
        <dbReference type="SAM" id="Phobius"/>
    </source>
</evidence>
<dbReference type="Pfam" id="PF12822">
    <property type="entry name" value="ECF_trnsprt"/>
    <property type="match status" value="1"/>
</dbReference>
<keyword evidence="1" id="KW-0812">Transmembrane</keyword>
<feature type="transmembrane region" description="Helical" evidence="1">
    <location>
        <begin position="54"/>
        <end position="82"/>
    </location>
</feature>
<keyword evidence="1" id="KW-0472">Membrane</keyword>
<dbReference type="GO" id="GO:0022857">
    <property type="term" value="F:transmembrane transporter activity"/>
    <property type="evidence" value="ECO:0007669"/>
    <property type="project" value="InterPro"/>
</dbReference>
<reference evidence="2" key="1">
    <citation type="submission" date="2020-02" db="EMBL/GenBank/DDBJ databases">
        <authorList>
            <person name="Meier V. D."/>
        </authorList>
    </citation>
    <scope>NUCLEOTIDE SEQUENCE</scope>
    <source>
        <strain evidence="2">AVDCRST_MAG82</strain>
    </source>
</reference>
<accession>A0A6J4PJC4</accession>
<protein>
    <submittedName>
        <fullName evidence="2">Substrate-specific component PanT of predicted pantothenate ECF transporter</fullName>
    </submittedName>
</protein>
<name>A0A6J4PJC4_9ACTN</name>
<dbReference type="EMBL" id="CADCVA010000115">
    <property type="protein sequence ID" value="CAA9412554.1"/>
    <property type="molecule type" value="Genomic_DNA"/>
</dbReference>
<sequence>MAAGSGSGREDSIFSLNVRQIVIAGILGGIAIFLGATQLGFIPVPNVSGRATILHIPAIVGGALEGPVVGALAGLIFGIFSWLDPVVPPLRNPLVSVLPRITIGIVSWLAFVSLRRTSVDLASIVAGLLGSFANTVGVVGMAVLLGYFPLAIFLVVLPQAIAEAVLAAVVTLVVVRGVMLFRSGRTTAPEEESDRERRY</sequence>
<proteinExistence type="predicted"/>
<feature type="transmembrane region" description="Helical" evidence="1">
    <location>
        <begin position="150"/>
        <end position="175"/>
    </location>
</feature>
<dbReference type="Gene3D" id="1.10.1760.20">
    <property type="match status" value="1"/>
</dbReference>
<dbReference type="InterPro" id="IPR024529">
    <property type="entry name" value="ECF_trnsprt_substrate-spec"/>
</dbReference>
<evidence type="ECO:0000313" key="2">
    <source>
        <dbReference type="EMBL" id="CAA9412554.1"/>
    </source>
</evidence>
<dbReference type="AlphaFoldDB" id="A0A6J4PJC4"/>
<keyword evidence="1" id="KW-1133">Transmembrane helix</keyword>
<feature type="transmembrane region" description="Helical" evidence="1">
    <location>
        <begin position="121"/>
        <end position="144"/>
    </location>
</feature>
<organism evidence="2">
    <name type="scientific">uncultured Rubrobacteraceae bacterium</name>
    <dbReference type="NCBI Taxonomy" id="349277"/>
    <lineage>
        <taxon>Bacteria</taxon>
        <taxon>Bacillati</taxon>
        <taxon>Actinomycetota</taxon>
        <taxon>Rubrobacteria</taxon>
        <taxon>Rubrobacterales</taxon>
        <taxon>Rubrobacteraceae</taxon>
        <taxon>environmental samples</taxon>
    </lineage>
</organism>
<feature type="transmembrane region" description="Helical" evidence="1">
    <location>
        <begin position="20"/>
        <end position="42"/>
    </location>
</feature>
<gene>
    <name evidence="2" type="ORF">AVDCRST_MAG82-889</name>
</gene>
<feature type="transmembrane region" description="Helical" evidence="1">
    <location>
        <begin position="94"/>
        <end position="114"/>
    </location>
</feature>